<feature type="non-terminal residue" evidence="1">
    <location>
        <position position="1"/>
    </location>
</feature>
<gene>
    <name evidence="1" type="ORF">PMG25_04755</name>
</gene>
<evidence type="ECO:0000313" key="1">
    <source>
        <dbReference type="EMBL" id="MDJ1173396.1"/>
    </source>
</evidence>
<proteinExistence type="predicted"/>
<organism evidence="1 2">
    <name type="scientific">Roseofilum capinflatum BLCC-M114</name>
    <dbReference type="NCBI Taxonomy" id="3022440"/>
    <lineage>
        <taxon>Bacteria</taxon>
        <taxon>Bacillati</taxon>
        <taxon>Cyanobacteriota</taxon>
        <taxon>Cyanophyceae</taxon>
        <taxon>Desertifilales</taxon>
        <taxon>Desertifilaceae</taxon>
        <taxon>Roseofilum</taxon>
        <taxon>Roseofilum capinflatum</taxon>
    </lineage>
</organism>
<name>A0ABT7B2Q7_9CYAN</name>
<reference evidence="1 2" key="1">
    <citation type="submission" date="2023-01" db="EMBL/GenBank/DDBJ databases">
        <title>Novel diversity within Roseofilum (Cyanobacteria; Desertifilaceae) from marine benthic mats with descriptions of four novel species.</title>
        <authorList>
            <person name="Wang Y."/>
            <person name="Berthold D.E."/>
            <person name="Hu J."/>
            <person name="Lefler F.W."/>
            <person name="Laughinghouse H.D. IV."/>
        </authorList>
    </citation>
    <scope>NUCLEOTIDE SEQUENCE [LARGE SCALE GENOMIC DNA]</scope>
    <source>
        <strain evidence="1 2">BLCC-M114</strain>
    </source>
</reference>
<dbReference type="Proteomes" id="UP001235849">
    <property type="component" value="Unassembled WGS sequence"/>
</dbReference>
<dbReference type="EMBL" id="JAQOSO010000020">
    <property type="protein sequence ID" value="MDJ1173396.1"/>
    <property type="molecule type" value="Genomic_DNA"/>
</dbReference>
<accession>A0ABT7B2Q7</accession>
<protein>
    <submittedName>
        <fullName evidence="1">Uncharacterized protein</fullName>
    </submittedName>
</protein>
<comment type="caution">
    <text evidence="1">The sequence shown here is derived from an EMBL/GenBank/DDBJ whole genome shotgun (WGS) entry which is preliminary data.</text>
</comment>
<keyword evidence="2" id="KW-1185">Reference proteome</keyword>
<sequence length="117" mass="13203">SLNELCNWKCPLPISLSQWERDFTALSLYSSPTGRGTLPPSPFDFAPFDFAQGKQDSACGRRGQGDEGQPLHNSFRFAIAYCLLPITYYPFPIAYYLLPIPYCLLPITHSLFPITHD</sequence>
<evidence type="ECO:0000313" key="2">
    <source>
        <dbReference type="Proteomes" id="UP001235849"/>
    </source>
</evidence>